<keyword evidence="7 9" id="KW-0675">Receptor</keyword>
<protein>
    <recommendedName>
        <fullName evidence="11">G-protein coupled receptors family 1 profile domain-containing protein</fullName>
    </recommendedName>
</protein>
<comment type="subcellular location">
    <subcellularLocation>
        <location evidence="1">Membrane</location>
        <topology evidence="1">Multi-pass membrane protein</topology>
    </subcellularLocation>
</comment>
<dbReference type="EMBL" id="DS985246">
    <property type="protein sequence ID" value="EDV24159.1"/>
    <property type="molecule type" value="Genomic_DNA"/>
</dbReference>
<dbReference type="GeneID" id="6754898"/>
<dbReference type="eggNOG" id="KOG3656">
    <property type="taxonomic scope" value="Eukaryota"/>
</dbReference>
<dbReference type="SUPFAM" id="SSF81321">
    <property type="entry name" value="Family A G protein-coupled receptor-like"/>
    <property type="match status" value="1"/>
</dbReference>
<evidence type="ECO:0000256" key="2">
    <source>
        <dbReference type="ARBA" id="ARBA00010663"/>
    </source>
</evidence>
<dbReference type="HOGENOM" id="CLU_753014_0_0_1"/>
<dbReference type="Gene3D" id="1.20.1070.10">
    <property type="entry name" value="Rhodopsin 7-helix transmembrane proteins"/>
    <property type="match status" value="1"/>
</dbReference>
<evidence type="ECO:0000256" key="6">
    <source>
        <dbReference type="ARBA" id="ARBA00023136"/>
    </source>
</evidence>
<evidence type="ECO:0000256" key="5">
    <source>
        <dbReference type="ARBA" id="ARBA00023040"/>
    </source>
</evidence>
<dbReference type="CTD" id="6754898"/>
<evidence type="ECO:0000313" key="12">
    <source>
        <dbReference type="EMBL" id="EDV24159.1"/>
    </source>
</evidence>
<evidence type="ECO:0000256" key="7">
    <source>
        <dbReference type="ARBA" id="ARBA00023170"/>
    </source>
</evidence>
<evidence type="ECO:0000256" key="9">
    <source>
        <dbReference type="RuleBase" id="RU000688"/>
    </source>
</evidence>
<accession>B3RZ87</accession>
<comment type="similarity">
    <text evidence="2 9">Belongs to the G-protein coupled receptor 1 family.</text>
</comment>
<dbReference type="KEGG" id="tad:TRIADDRAFT_57365"/>
<sequence>MDNNSSTTLIDLGPSHTVRIILITIAAIIFMVSLVGNIMVCLAVLYNKSSTKCTNIFLLNLAISDLLITISIPFAVTTDVLGIFIFGDVMCKLVFSVRNCGIAISSLTLVIVAFDRYYAVYYAANQLQRKVAVIVLLVLWFISCVAVIPQVIGLRVEFYENIGYICREYYLPEFRINELAYTVSLIGLFFLSPFLVIVILHSLIVQKLWRTRRRLSSNTPPSKSPPRSYQQVYIMLFTVTMAFFWTLLPTYTLQLLLSLNVIDGPTITVYTAYYITTWLGYSHVMWNPIIYGLLNKKMRKDMASIFRHSTTMSVLGSGKRIDSSIDDLQHQNKVFVKP</sequence>
<evidence type="ECO:0000313" key="13">
    <source>
        <dbReference type="Proteomes" id="UP000009022"/>
    </source>
</evidence>
<reference evidence="12 13" key="1">
    <citation type="journal article" date="2008" name="Nature">
        <title>The Trichoplax genome and the nature of placozoans.</title>
        <authorList>
            <person name="Srivastava M."/>
            <person name="Begovic E."/>
            <person name="Chapman J."/>
            <person name="Putnam N.H."/>
            <person name="Hellsten U."/>
            <person name="Kawashima T."/>
            <person name="Kuo A."/>
            <person name="Mitros T."/>
            <person name="Salamov A."/>
            <person name="Carpenter M.L."/>
            <person name="Signorovitch A.Y."/>
            <person name="Moreno M.A."/>
            <person name="Kamm K."/>
            <person name="Grimwood J."/>
            <person name="Schmutz J."/>
            <person name="Shapiro H."/>
            <person name="Grigoriev I.V."/>
            <person name="Buss L.W."/>
            <person name="Schierwater B."/>
            <person name="Dellaporta S.L."/>
            <person name="Rokhsar D.S."/>
        </authorList>
    </citation>
    <scope>NUCLEOTIDE SEQUENCE [LARGE SCALE GENOMIC DNA]</scope>
    <source>
        <strain evidence="12 13">Grell-BS-1999</strain>
    </source>
</reference>
<keyword evidence="13" id="KW-1185">Reference proteome</keyword>
<dbReference type="PANTHER" id="PTHR45695">
    <property type="entry name" value="LEUCOKININ RECEPTOR-RELATED"/>
    <property type="match status" value="1"/>
</dbReference>
<dbReference type="CDD" id="cd00637">
    <property type="entry name" value="7tm_classA_rhodopsin-like"/>
    <property type="match status" value="1"/>
</dbReference>
<feature type="transmembrane region" description="Helical" evidence="10">
    <location>
        <begin position="20"/>
        <end position="45"/>
    </location>
</feature>
<dbReference type="Pfam" id="PF00001">
    <property type="entry name" value="7tm_1"/>
    <property type="match status" value="1"/>
</dbReference>
<gene>
    <name evidence="12" type="ORF">TRIADDRAFT_57365</name>
</gene>
<dbReference type="InterPro" id="IPR017452">
    <property type="entry name" value="GPCR_Rhodpsn_7TM"/>
</dbReference>
<dbReference type="GO" id="GO:0004983">
    <property type="term" value="F:neuropeptide Y receptor activity"/>
    <property type="evidence" value="ECO:0007669"/>
    <property type="project" value="InterPro"/>
</dbReference>
<dbReference type="PANTHER" id="PTHR45695:SF37">
    <property type="entry name" value="FREE FATTY ACID RECEPTOR 4-LIKE"/>
    <property type="match status" value="1"/>
</dbReference>
<dbReference type="Proteomes" id="UP000009022">
    <property type="component" value="Unassembled WGS sequence"/>
</dbReference>
<dbReference type="PRINTS" id="PR01012">
    <property type="entry name" value="NRPEPTIDEYR"/>
</dbReference>
<dbReference type="GO" id="GO:0016020">
    <property type="term" value="C:membrane"/>
    <property type="evidence" value="ECO:0007669"/>
    <property type="project" value="UniProtKB-SubCell"/>
</dbReference>
<keyword evidence="5 9" id="KW-0297">G-protein coupled receptor</keyword>
<feature type="transmembrane region" description="Helical" evidence="10">
    <location>
        <begin position="179"/>
        <end position="205"/>
    </location>
</feature>
<dbReference type="AlphaFoldDB" id="B3RZ87"/>
<dbReference type="PROSITE" id="PS00237">
    <property type="entry name" value="G_PROTEIN_RECEP_F1_1"/>
    <property type="match status" value="1"/>
</dbReference>
<dbReference type="InParanoid" id="B3RZ87"/>
<dbReference type="InterPro" id="IPR000611">
    <property type="entry name" value="NPY_rcpt"/>
</dbReference>
<evidence type="ECO:0000256" key="1">
    <source>
        <dbReference type="ARBA" id="ARBA00004141"/>
    </source>
</evidence>
<dbReference type="RefSeq" id="XP_002113685.1">
    <property type="nucleotide sequence ID" value="XM_002113649.1"/>
</dbReference>
<feature type="transmembrane region" description="Helical" evidence="10">
    <location>
        <begin position="232"/>
        <end position="252"/>
    </location>
</feature>
<name>B3RZ87_TRIAD</name>
<keyword evidence="4 10" id="KW-1133">Transmembrane helix</keyword>
<proteinExistence type="inferred from homology"/>
<evidence type="ECO:0000256" key="4">
    <source>
        <dbReference type="ARBA" id="ARBA00022989"/>
    </source>
</evidence>
<dbReference type="OrthoDB" id="5952899at2759"/>
<keyword evidence="8 9" id="KW-0807">Transducer</keyword>
<dbReference type="PRINTS" id="PR00237">
    <property type="entry name" value="GPCRRHODOPSN"/>
</dbReference>
<keyword evidence="3 9" id="KW-0812">Transmembrane</keyword>
<feature type="transmembrane region" description="Helical" evidence="10">
    <location>
        <begin position="272"/>
        <end position="294"/>
    </location>
</feature>
<feature type="domain" description="G-protein coupled receptors family 1 profile" evidence="11">
    <location>
        <begin position="36"/>
        <end position="291"/>
    </location>
</feature>
<evidence type="ECO:0000259" key="11">
    <source>
        <dbReference type="PROSITE" id="PS50262"/>
    </source>
</evidence>
<organism evidence="12 13">
    <name type="scientific">Trichoplax adhaerens</name>
    <name type="common">Trichoplax reptans</name>
    <dbReference type="NCBI Taxonomy" id="10228"/>
    <lineage>
        <taxon>Eukaryota</taxon>
        <taxon>Metazoa</taxon>
        <taxon>Placozoa</taxon>
        <taxon>Uniplacotomia</taxon>
        <taxon>Trichoplacea</taxon>
        <taxon>Trichoplacidae</taxon>
        <taxon>Trichoplax</taxon>
    </lineage>
</organism>
<evidence type="ECO:0000256" key="3">
    <source>
        <dbReference type="ARBA" id="ARBA00022692"/>
    </source>
</evidence>
<dbReference type="PhylomeDB" id="B3RZ87"/>
<dbReference type="InterPro" id="IPR000276">
    <property type="entry name" value="GPCR_Rhodpsn"/>
</dbReference>
<dbReference type="STRING" id="10228.B3RZ87"/>
<dbReference type="PROSITE" id="PS50262">
    <property type="entry name" value="G_PROTEIN_RECEP_F1_2"/>
    <property type="match status" value="1"/>
</dbReference>
<feature type="transmembrane region" description="Helical" evidence="10">
    <location>
        <begin position="57"/>
        <end position="76"/>
    </location>
</feature>
<feature type="transmembrane region" description="Helical" evidence="10">
    <location>
        <begin position="96"/>
        <end position="119"/>
    </location>
</feature>
<evidence type="ECO:0000256" key="8">
    <source>
        <dbReference type="ARBA" id="ARBA00023224"/>
    </source>
</evidence>
<evidence type="ECO:0000256" key="10">
    <source>
        <dbReference type="SAM" id="Phobius"/>
    </source>
</evidence>
<feature type="transmembrane region" description="Helical" evidence="10">
    <location>
        <begin position="131"/>
        <end position="152"/>
    </location>
</feature>
<keyword evidence="6 10" id="KW-0472">Membrane</keyword>